<gene>
    <name evidence="2" type="ORF">HPB48_016687</name>
</gene>
<name>A0A9J6FAN8_HAELO</name>
<evidence type="ECO:0000313" key="2">
    <source>
        <dbReference type="EMBL" id="KAH9359505.1"/>
    </source>
</evidence>
<evidence type="ECO:0000313" key="3">
    <source>
        <dbReference type="Proteomes" id="UP000821853"/>
    </source>
</evidence>
<dbReference type="AlphaFoldDB" id="A0A9J6FAN8"/>
<proteinExistence type="predicted"/>
<dbReference type="OrthoDB" id="10057083at2759"/>
<keyword evidence="3" id="KW-1185">Reference proteome</keyword>
<comment type="caution">
    <text evidence="2">The sequence shown here is derived from an EMBL/GenBank/DDBJ whole genome shotgun (WGS) entry which is preliminary data.</text>
</comment>
<accession>A0A9J6FAN8</accession>
<evidence type="ECO:0000256" key="1">
    <source>
        <dbReference type="SAM" id="MobiDB-lite"/>
    </source>
</evidence>
<dbReference type="OMA" id="AWPQSIR"/>
<sequence>MRASGLTPPPTFLFTPGRPAVAWPQSIRIVENFLLASGASDLWPDRRKALLLHSLGVEGQRIFHTLPLQSSGNAKPGEPTTTDTDS</sequence>
<dbReference type="EMBL" id="JABSTR010000001">
    <property type="protein sequence ID" value="KAH9359505.1"/>
    <property type="molecule type" value="Genomic_DNA"/>
</dbReference>
<organism evidence="2 3">
    <name type="scientific">Haemaphysalis longicornis</name>
    <name type="common">Bush tick</name>
    <dbReference type="NCBI Taxonomy" id="44386"/>
    <lineage>
        <taxon>Eukaryota</taxon>
        <taxon>Metazoa</taxon>
        <taxon>Ecdysozoa</taxon>
        <taxon>Arthropoda</taxon>
        <taxon>Chelicerata</taxon>
        <taxon>Arachnida</taxon>
        <taxon>Acari</taxon>
        <taxon>Parasitiformes</taxon>
        <taxon>Ixodida</taxon>
        <taxon>Ixodoidea</taxon>
        <taxon>Ixodidae</taxon>
        <taxon>Haemaphysalinae</taxon>
        <taxon>Haemaphysalis</taxon>
    </lineage>
</organism>
<feature type="region of interest" description="Disordered" evidence="1">
    <location>
        <begin position="67"/>
        <end position="86"/>
    </location>
</feature>
<dbReference type="VEuPathDB" id="VectorBase:HLOH_061324"/>
<reference evidence="2 3" key="1">
    <citation type="journal article" date="2020" name="Cell">
        <title>Large-Scale Comparative Analyses of Tick Genomes Elucidate Their Genetic Diversity and Vector Capacities.</title>
        <authorList>
            <consortium name="Tick Genome and Microbiome Consortium (TIGMIC)"/>
            <person name="Jia N."/>
            <person name="Wang J."/>
            <person name="Shi W."/>
            <person name="Du L."/>
            <person name="Sun Y."/>
            <person name="Zhan W."/>
            <person name="Jiang J.F."/>
            <person name="Wang Q."/>
            <person name="Zhang B."/>
            <person name="Ji P."/>
            <person name="Bell-Sakyi L."/>
            <person name="Cui X.M."/>
            <person name="Yuan T.T."/>
            <person name="Jiang B.G."/>
            <person name="Yang W.F."/>
            <person name="Lam T.T."/>
            <person name="Chang Q.C."/>
            <person name="Ding S.J."/>
            <person name="Wang X.J."/>
            <person name="Zhu J.G."/>
            <person name="Ruan X.D."/>
            <person name="Zhao L."/>
            <person name="Wei J.T."/>
            <person name="Ye R.Z."/>
            <person name="Que T.C."/>
            <person name="Du C.H."/>
            <person name="Zhou Y.H."/>
            <person name="Cheng J.X."/>
            <person name="Dai P.F."/>
            <person name="Guo W.B."/>
            <person name="Han X.H."/>
            <person name="Huang E.J."/>
            <person name="Li L.F."/>
            <person name="Wei W."/>
            <person name="Gao Y.C."/>
            <person name="Liu J.Z."/>
            <person name="Shao H.Z."/>
            <person name="Wang X."/>
            <person name="Wang C.C."/>
            <person name="Yang T.C."/>
            <person name="Huo Q.B."/>
            <person name="Li W."/>
            <person name="Chen H.Y."/>
            <person name="Chen S.E."/>
            <person name="Zhou L.G."/>
            <person name="Ni X.B."/>
            <person name="Tian J.H."/>
            <person name="Sheng Y."/>
            <person name="Liu T."/>
            <person name="Pan Y.S."/>
            <person name="Xia L.Y."/>
            <person name="Li J."/>
            <person name="Zhao F."/>
            <person name="Cao W.C."/>
        </authorList>
    </citation>
    <scope>NUCLEOTIDE SEQUENCE [LARGE SCALE GENOMIC DNA]</scope>
    <source>
        <strain evidence="2">HaeL-2018</strain>
    </source>
</reference>
<dbReference type="Proteomes" id="UP000821853">
    <property type="component" value="Chromosome 1"/>
</dbReference>
<protein>
    <submittedName>
        <fullName evidence="2">Uncharacterized protein</fullName>
    </submittedName>
</protein>